<feature type="domain" description="Arrestin-like N-terminal" evidence="2">
    <location>
        <begin position="8"/>
        <end position="80"/>
    </location>
</feature>
<gene>
    <name evidence="3" type="ORF">ILYODFUR_036197</name>
</gene>
<dbReference type="Pfam" id="PF00339">
    <property type="entry name" value="Arrestin_N"/>
    <property type="match status" value="1"/>
</dbReference>
<dbReference type="EMBL" id="JAHRIQ010007235">
    <property type="protein sequence ID" value="MEQ2223378.1"/>
    <property type="molecule type" value="Genomic_DNA"/>
</dbReference>
<comment type="similarity">
    <text evidence="1">Belongs to the arrestin family.</text>
</comment>
<dbReference type="SUPFAM" id="SSF81296">
    <property type="entry name" value="E set domains"/>
    <property type="match status" value="1"/>
</dbReference>
<dbReference type="Proteomes" id="UP001482620">
    <property type="component" value="Unassembled WGS sequence"/>
</dbReference>
<dbReference type="InterPro" id="IPR011021">
    <property type="entry name" value="Arrestin-like_N"/>
</dbReference>
<evidence type="ECO:0000313" key="4">
    <source>
        <dbReference type="Proteomes" id="UP001482620"/>
    </source>
</evidence>
<reference evidence="3 4" key="1">
    <citation type="submission" date="2021-06" db="EMBL/GenBank/DDBJ databases">
        <authorList>
            <person name="Palmer J.M."/>
        </authorList>
    </citation>
    <scope>NUCLEOTIDE SEQUENCE [LARGE SCALE GENOMIC DNA]</scope>
    <source>
        <strain evidence="4">if_2019</strain>
        <tissue evidence="3">Muscle</tissue>
    </source>
</reference>
<evidence type="ECO:0000256" key="1">
    <source>
        <dbReference type="ARBA" id="ARBA00005298"/>
    </source>
</evidence>
<dbReference type="InterPro" id="IPR014752">
    <property type="entry name" value="Arrestin-like_C"/>
</dbReference>
<name>A0ABV0SUL1_9TELE</name>
<evidence type="ECO:0000259" key="2">
    <source>
        <dbReference type="Pfam" id="PF00339"/>
    </source>
</evidence>
<keyword evidence="4" id="KW-1185">Reference proteome</keyword>
<proteinExistence type="inferred from homology"/>
<protein>
    <recommendedName>
        <fullName evidence="2">Arrestin-like N-terminal domain-containing protein</fullName>
    </recommendedName>
</protein>
<comment type="caution">
    <text evidence="3">The sequence shown here is derived from an EMBL/GenBank/DDBJ whole genome shotgun (WGS) entry which is preliminary data.</text>
</comment>
<evidence type="ECO:0000313" key="3">
    <source>
        <dbReference type="EMBL" id="MEQ2223378.1"/>
    </source>
</evidence>
<sequence>MPAVKGLTISYDALNEEGTFSQGDVVTGQAVLSLSKETKAQGLFVKAKGDANVHWTEKRGDRTHTYSAHQRYFKLKQFLIPEDSEGRFTCNSIHLESTACCGFPSSECSHAVLVLT</sequence>
<organism evidence="3 4">
    <name type="scientific">Ilyodon furcidens</name>
    <name type="common">goldbreast splitfin</name>
    <dbReference type="NCBI Taxonomy" id="33524"/>
    <lineage>
        <taxon>Eukaryota</taxon>
        <taxon>Metazoa</taxon>
        <taxon>Chordata</taxon>
        <taxon>Craniata</taxon>
        <taxon>Vertebrata</taxon>
        <taxon>Euteleostomi</taxon>
        <taxon>Actinopterygii</taxon>
        <taxon>Neopterygii</taxon>
        <taxon>Teleostei</taxon>
        <taxon>Neoteleostei</taxon>
        <taxon>Acanthomorphata</taxon>
        <taxon>Ovalentaria</taxon>
        <taxon>Atherinomorphae</taxon>
        <taxon>Cyprinodontiformes</taxon>
        <taxon>Goodeidae</taxon>
        <taxon>Ilyodon</taxon>
    </lineage>
</organism>
<dbReference type="Gene3D" id="2.60.40.640">
    <property type="match status" value="1"/>
</dbReference>
<dbReference type="InterPro" id="IPR014756">
    <property type="entry name" value="Ig_E-set"/>
</dbReference>
<accession>A0ABV0SUL1</accession>